<dbReference type="EMBL" id="JANRMS010000167">
    <property type="protein sequence ID" value="KAJ3545048.1"/>
    <property type="molecule type" value="Genomic_DNA"/>
</dbReference>
<organism evidence="1 2">
    <name type="scientific">Fusarium decemcellulare</name>
    <dbReference type="NCBI Taxonomy" id="57161"/>
    <lineage>
        <taxon>Eukaryota</taxon>
        <taxon>Fungi</taxon>
        <taxon>Dikarya</taxon>
        <taxon>Ascomycota</taxon>
        <taxon>Pezizomycotina</taxon>
        <taxon>Sordariomycetes</taxon>
        <taxon>Hypocreomycetidae</taxon>
        <taxon>Hypocreales</taxon>
        <taxon>Nectriaceae</taxon>
        <taxon>Fusarium</taxon>
        <taxon>Fusarium decemcellulare species complex</taxon>
    </lineage>
</organism>
<keyword evidence="2" id="KW-1185">Reference proteome</keyword>
<evidence type="ECO:0000313" key="2">
    <source>
        <dbReference type="Proteomes" id="UP001148629"/>
    </source>
</evidence>
<name>A0ACC1SRG9_9HYPO</name>
<reference evidence="1" key="1">
    <citation type="submission" date="2022-08" db="EMBL/GenBank/DDBJ databases">
        <title>Genome Sequence of Fusarium decemcellulare.</title>
        <authorList>
            <person name="Buettner E."/>
        </authorList>
    </citation>
    <scope>NUCLEOTIDE SEQUENCE</scope>
    <source>
        <strain evidence="1">Babe19</strain>
    </source>
</reference>
<gene>
    <name evidence="1" type="ORF">NM208_g2708</name>
</gene>
<proteinExistence type="predicted"/>
<sequence>MVFKLYLGAAVWLALPIHVLAQNTTLTGFKGCDVLLNSDLQDIVVFPEDVAYTESTSTYYSAGNRELQPNCIVQPRSTEQVSSVVKALKGVNGAGNWDIAIRSGGHSDYDNNAVSRGVTIDLSYFNSTNLVQNGKAQWNGTSTLTKSVAQIRPAARWGNVITQLEEFNLGVTGGRSGHVGVGGLLVSGGASYHLQLWGLSCDNVVNYEVVLADGSVVEANPKENSDLYKALKGGGNNLGIVTRFDLRTFTTPPDGAYGGLMFTAWENLGAVVDQFVDYVDSIGSGSPDHEFVVFRSDFGSLSIMIMGVSTDGKTDSSTFTPFKEIPLTRDTRKKQTMSQVAASIADTGGSHYVSFSLSLQASTDILNKAAEIHQTLSEDLSDLNIPASVNFVFQPLTKMLASVNPDGNILGLKKNLPVNSILFEARGTLAADDGTYEGVLKNKIARAVEELRAYSASLDNHSSYLYMNYAGPEQDVITSYGEENVEFLNKTAAKYDPTGFFQYRVSGGWKVSRV</sequence>
<accession>A0ACC1SRG9</accession>
<comment type="caution">
    <text evidence="1">The sequence shown here is derived from an EMBL/GenBank/DDBJ whole genome shotgun (WGS) entry which is preliminary data.</text>
</comment>
<evidence type="ECO:0000313" key="1">
    <source>
        <dbReference type="EMBL" id="KAJ3545048.1"/>
    </source>
</evidence>
<dbReference type="Proteomes" id="UP001148629">
    <property type="component" value="Unassembled WGS sequence"/>
</dbReference>
<protein>
    <submittedName>
        <fullName evidence="1">Uncharacterized protein</fullName>
    </submittedName>
</protein>